<name>A0A2X4ZM60_LEDLE</name>
<evidence type="ECO:0000313" key="5">
    <source>
        <dbReference type="EMBL" id="SQI61474.1"/>
    </source>
</evidence>
<dbReference type="GO" id="GO:0006493">
    <property type="term" value="P:protein O-linked glycosylation"/>
    <property type="evidence" value="ECO:0007669"/>
    <property type="project" value="TreeGrafter"/>
</dbReference>
<dbReference type="InterPro" id="IPR001173">
    <property type="entry name" value="Glyco_trans_2-like"/>
</dbReference>
<keyword evidence="2" id="KW-1015">Disulfide bond</keyword>
<accession>A0A2X4ZM60</accession>
<dbReference type="RefSeq" id="WP_066146631.1">
    <property type="nucleotide sequence ID" value="NZ_CBCSGM010000011.1"/>
</dbReference>
<dbReference type="EMBL" id="LS483476">
    <property type="protein sequence ID" value="SQI61474.1"/>
    <property type="molecule type" value="Genomic_DNA"/>
</dbReference>
<evidence type="ECO:0000259" key="3">
    <source>
        <dbReference type="Pfam" id="PF00535"/>
    </source>
</evidence>
<organism evidence="5 6">
    <name type="scientific">Lederbergia lenta</name>
    <name type="common">Bacillus lentus</name>
    <dbReference type="NCBI Taxonomy" id="1467"/>
    <lineage>
        <taxon>Bacteria</taxon>
        <taxon>Bacillati</taxon>
        <taxon>Bacillota</taxon>
        <taxon>Bacilli</taxon>
        <taxon>Bacillales</taxon>
        <taxon>Bacillaceae</taxon>
        <taxon>Lederbergia</taxon>
    </lineage>
</organism>
<dbReference type="GO" id="GO:0050501">
    <property type="term" value="F:hyaluronan synthase activity"/>
    <property type="evidence" value="ECO:0007669"/>
    <property type="project" value="UniProtKB-EC"/>
</dbReference>
<reference evidence="5 6" key="1">
    <citation type="submission" date="2018-06" db="EMBL/GenBank/DDBJ databases">
        <authorList>
            <consortium name="Pathogen Informatics"/>
            <person name="Doyle S."/>
        </authorList>
    </citation>
    <scope>NUCLEOTIDE SEQUENCE [LARGE SCALE GENOMIC DNA]</scope>
    <source>
        <strain evidence="5 6">NCTC4824</strain>
    </source>
</reference>
<evidence type="ECO:0000256" key="1">
    <source>
        <dbReference type="ARBA" id="ARBA00022679"/>
    </source>
</evidence>
<dbReference type="Gene3D" id="3.90.550.10">
    <property type="entry name" value="Spore Coat Polysaccharide Biosynthesis Protein SpsA, Chain A"/>
    <property type="match status" value="1"/>
</dbReference>
<keyword evidence="1 5" id="KW-0808">Transferase</keyword>
<keyword evidence="5" id="KW-0328">Glycosyltransferase</keyword>
<dbReference type="Pfam" id="PF02709">
    <property type="entry name" value="Glyco_transf_7C"/>
    <property type="match status" value="1"/>
</dbReference>
<dbReference type="InterPro" id="IPR029044">
    <property type="entry name" value="Nucleotide-diphossugar_trans"/>
</dbReference>
<dbReference type="PANTHER" id="PTHR11675">
    <property type="entry name" value="N-ACETYLGALACTOSAMINYLTRANSFERASE"/>
    <property type="match status" value="1"/>
</dbReference>
<protein>
    <submittedName>
        <fullName evidence="5">Polypeptide N-acetylgalactosaminyltransferase</fullName>
        <ecNumber evidence="5">2.4.1.212</ecNumber>
    </submittedName>
</protein>
<proteinExistence type="predicted"/>
<feature type="domain" description="Glycosyltransferase 2-like" evidence="3">
    <location>
        <begin position="8"/>
        <end position="127"/>
    </location>
</feature>
<dbReference type="GO" id="GO:0004653">
    <property type="term" value="F:polypeptide N-acetylgalactosaminyltransferase activity"/>
    <property type="evidence" value="ECO:0007669"/>
    <property type="project" value="TreeGrafter"/>
</dbReference>
<evidence type="ECO:0000259" key="4">
    <source>
        <dbReference type="Pfam" id="PF02709"/>
    </source>
</evidence>
<dbReference type="Pfam" id="PF00535">
    <property type="entry name" value="Glycos_transf_2"/>
    <property type="match status" value="1"/>
</dbReference>
<dbReference type="PANTHER" id="PTHR11675:SF126">
    <property type="entry name" value="RICIN B LECTIN DOMAIN-CONTAINING PROTEIN"/>
    <property type="match status" value="1"/>
</dbReference>
<dbReference type="InterPro" id="IPR027791">
    <property type="entry name" value="Galactosyl_T_C"/>
</dbReference>
<dbReference type="Proteomes" id="UP000249134">
    <property type="component" value="Chromosome 1"/>
</dbReference>
<evidence type="ECO:0000313" key="6">
    <source>
        <dbReference type="Proteomes" id="UP000249134"/>
    </source>
</evidence>
<keyword evidence="6" id="KW-1185">Reference proteome</keyword>
<feature type="domain" description="Galactosyltransferase C-terminal" evidence="4">
    <location>
        <begin position="157"/>
        <end position="203"/>
    </location>
</feature>
<dbReference type="AlphaFoldDB" id="A0A2X4ZM60"/>
<evidence type="ECO:0000256" key="2">
    <source>
        <dbReference type="ARBA" id="ARBA00023157"/>
    </source>
</evidence>
<sequence>MNTNPFVSIIFPAKNEGENVKTTLDSLFSTKTRFSFEVIVIDDGSVDKCCDFIEMYDNKDHIKLFHTKGVGAANARNLGAKNALGEHFIFCDAHLQFEDWWIDRLLEPILKGETDTVTPGIASMENPASIGFGQTLIPSLETKWNSKQSTLFETAVIPGGCFAISNNVFWSINGFETGFRTWGYEDIELSIKLWLFGFKCHVQPNVTVLHVFRKTHPYKIRLDDVNYNLLRMAFSHFNDVRIQKCLNMVNKRRNTLYKSLLQQSNVMEQRENYFQTRKFDDDWYFNKFQIDF</sequence>
<dbReference type="STRING" id="1348624.GCA_001591545_04027"/>
<dbReference type="KEGG" id="blen:NCTC4824_03244"/>
<dbReference type="EC" id="2.4.1.212" evidence="5"/>
<dbReference type="SUPFAM" id="SSF53448">
    <property type="entry name" value="Nucleotide-diphospho-sugar transferases"/>
    <property type="match status" value="1"/>
</dbReference>
<gene>
    <name evidence="5" type="primary">hyaD</name>
    <name evidence="5" type="ORF">NCTC4824_03244</name>
</gene>